<dbReference type="PANTHER" id="PTHR45686">
    <property type="entry name" value="ADP-RIBOSYLATION FACTOR GTPASE ACTIVATING PROTEIN 3, ISOFORM H-RELATED"/>
    <property type="match status" value="1"/>
</dbReference>
<feature type="compositionally biased region" description="Polar residues" evidence="6">
    <location>
        <begin position="173"/>
        <end position="190"/>
    </location>
</feature>
<dbReference type="CDD" id="cd08959">
    <property type="entry name" value="ArfGap_ArfGap1_like"/>
    <property type="match status" value="1"/>
</dbReference>
<sequence>MVNVPKAERVAVFKRCDPPPRARPPWTARRPFRLMALPDNRVCFDCTQRKPIWASSTFGVFICLDCSGGQRRLGTHITFVRSCDMDEWTEEQLETMRCGGNKNARAFFRANGVRDLHIRQDTKYSSSTAKAYRAKLAKEVQAALAGGRRKETTAAPAPAAEPSFFDDFEPTVPTRTASAPQISTLEQTASPPSPAPEAVNFRAVPSPKAKPVVPLRLRKASAVGSGAALSASGLSASGLSAAGLQGPRAAPKLVVAAPPKPAPKPAPAAAAAPSWKKPEPAPAPSPIKVAPKAASGGSVEDRLAAIEAKLDKIMAKLGC</sequence>
<dbReference type="SUPFAM" id="SSF57863">
    <property type="entry name" value="ArfGap/RecO-like zinc finger"/>
    <property type="match status" value="1"/>
</dbReference>
<evidence type="ECO:0000313" key="8">
    <source>
        <dbReference type="EMBL" id="KAK7231584.1"/>
    </source>
</evidence>
<dbReference type="PROSITE" id="PS50115">
    <property type="entry name" value="ARFGAP"/>
    <property type="match status" value="1"/>
</dbReference>
<evidence type="ECO:0000256" key="6">
    <source>
        <dbReference type="SAM" id="MobiDB-lite"/>
    </source>
</evidence>
<evidence type="ECO:0000256" key="3">
    <source>
        <dbReference type="ARBA" id="ARBA00022771"/>
    </source>
</evidence>
<comment type="caution">
    <text evidence="8">The sequence shown here is derived from an EMBL/GenBank/DDBJ whole genome shotgun (WGS) entry which is preliminary data.</text>
</comment>
<feature type="compositionally biased region" description="Low complexity" evidence="6">
    <location>
        <begin position="153"/>
        <end position="162"/>
    </location>
</feature>
<dbReference type="PANTHER" id="PTHR45686:SF4">
    <property type="entry name" value="ADP-RIBOSYLATION FACTOR GTPASE ACTIVATING PROTEIN 3, ISOFORM H"/>
    <property type="match status" value="1"/>
</dbReference>
<evidence type="ECO:0000259" key="7">
    <source>
        <dbReference type="PROSITE" id="PS50115"/>
    </source>
</evidence>
<feature type="region of interest" description="Disordered" evidence="6">
    <location>
        <begin position="258"/>
        <end position="297"/>
    </location>
</feature>
<dbReference type="Pfam" id="PF01412">
    <property type="entry name" value="ArfGap"/>
    <property type="match status" value="1"/>
</dbReference>
<gene>
    <name evidence="8" type="ORF">SO694_0049801</name>
</gene>
<keyword evidence="4" id="KW-0862">Zinc</keyword>
<accession>A0ABR1FIQ4</accession>
<dbReference type="InterPro" id="IPR001164">
    <property type="entry name" value="ArfGAP_dom"/>
</dbReference>
<dbReference type="EMBL" id="JBBJCI010000391">
    <property type="protein sequence ID" value="KAK7231584.1"/>
    <property type="molecule type" value="Genomic_DNA"/>
</dbReference>
<reference evidence="8 9" key="1">
    <citation type="submission" date="2024-03" db="EMBL/GenBank/DDBJ databases">
        <title>Aureococcus anophagefferens CCMP1851 and Kratosvirus quantuckense: Draft genome of a second virus-susceptible host strain in the model system.</title>
        <authorList>
            <person name="Chase E."/>
            <person name="Truchon A.R."/>
            <person name="Schepens W."/>
            <person name="Wilhelm S.W."/>
        </authorList>
    </citation>
    <scope>NUCLEOTIDE SEQUENCE [LARGE SCALE GENOMIC DNA]</scope>
    <source>
        <strain evidence="8 9">CCMP1851</strain>
    </source>
</reference>
<dbReference type="Proteomes" id="UP001363151">
    <property type="component" value="Unassembled WGS sequence"/>
</dbReference>
<keyword evidence="9" id="KW-1185">Reference proteome</keyword>
<dbReference type="Gene3D" id="1.10.220.150">
    <property type="entry name" value="Arf GTPase activating protein"/>
    <property type="match status" value="1"/>
</dbReference>
<feature type="region of interest" description="Disordered" evidence="6">
    <location>
        <begin position="145"/>
        <end position="202"/>
    </location>
</feature>
<keyword evidence="1" id="KW-0343">GTPase activation</keyword>
<dbReference type="PRINTS" id="PR00405">
    <property type="entry name" value="REVINTRACTNG"/>
</dbReference>
<protein>
    <recommendedName>
        <fullName evidence="7">Arf-GAP domain-containing protein</fullName>
    </recommendedName>
</protein>
<organism evidence="8 9">
    <name type="scientific">Aureococcus anophagefferens</name>
    <name type="common">Harmful bloom alga</name>
    <dbReference type="NCBI Taxonomy" id="44056"/>
    <lineage>
        <taxon>Eukaryota</taxon>
        <taxon>Sar</taxon>
        <taxon>Stramenopiles</taxon>
        <taxon>Ochrophyta</taxon>
        <taxon>Pelagophyceae</taxon>
        <taxon>Pelagomonadales</taxon>
        <taxon>Pelagomonadaceae</taxon>
        <taxon>Aureococcus</taxon>
    </lineage>
</organism>
<keyword evidence="3 5" id="KW-0863">Zinc-finger</keyword>
<evidence type="ECO:0000313" key="9">
    <source>
        <dbReference type="Proteomes" id="UP001363151"/>
    </source>
</evidence>
<evidence type="ECO:0000256" key="1">
    <source>
        <dbReference type="ARBA" id="ARBA00022468"/>
    </source>
</evidence>
<feature type="domain" description="Arf-GAP" evidence="7">
    <location>
        <begin position="28"/>
        <end position="145"/>
    </location>
</feature>
<dbReference type="InterPro" id="IPR037278">
    <property type="entry name" value="ARFGAP/RecO"/>
</dbReference>
<evidence type="ECO:0000256" key="2">
    <source>
        <dbReference type="ARBA" id="ARBA00022723"/>
    </source>
</evidence>
<name>A0ABR1FIQ4_AURAN</name>
<evidence type="ECO:0000256" key="5">
    <source>
        <dbReference type="PROSITE-ProRule" id="PRU00288"/>
    </source>
</evidence>
<evidence type="ECO:0000256" key="4">
    <source>
        <dbReference type="ARBA" id="ARBA00022833"/>
    </source>
</evidence>
<keyword evidence="2" id="KW-0479">Metal-binding</keyword>
<dbReference type="InterPro" id="IPR038508">
    <property type="entry name" value="ArfGAP_dom_sf"/>
</dbReference>
<dbReference type="SMART" id="SM00105">
    <property type="entry name" value="ArfGap"/>
    <property type="match status" value="1"/>
</dbReference>
<proteinExistence type="predicted"/>